<keyword evidence="2" id="KW-1185">Reference proteome</keyword>
<proteinExistence type="predicted"/>
<comment type="caution">
    <text evidence="1">The sequence shown here is derived from an EMBL/GenBank/DDBJ whole genome shotgun (WGS) entry which is preliminary data.</text>
</comment>
<name>A0ABT5DVN3_9BACT</name>
<evidence type="ECO:0008006" key="3">
    <source>
        <dbReference type="Google" id="ProtNLM"/>
    </source>
</evidence>
<protein>
    <recommendedName>
        <fullName evidence="3">Lipoprotein</fullName>
    </recommendedName>
</protein>
<gene>
    <name evidence="1" type="ORF">POL25_09920</name>
</gene>
<accession>A0ABT5DVN3</accession>
<dbReference type="RefSeq" id="WP_272085693.1">
    <property type="nucleotide sequence ID" value="NZ_JAQNDL010000001.1"/>
</dbReference>
<dbReference type="EMBL" id="JAQNDL010000001">
    <property type="protein sequence ID" value="MDC0717208.1"/>
    <property type="molecule type" value="Genomic_DNA"/>
</dbReference>
<reference evidence="1 2" key="1">
    <citation type="submission" date="2022-11" db="EMBL/GenBank/DDBJ databases">
        <title>Minimal conservation of predation-associated metabolite biosynthetic gene clusters underscores biosynthetic potential of Myxococcota including descriptions for ten novel species: Archangium lansinium sp. nov., Myxococcus landrumus sp. nov., Nannocystis bai.</title>
        <authorList>
            <person name="Ahearne A."/>
            <person name="Stevens C."/>
            <person name="Dowd S."/>
        </authorList>
    </citation>
    <scope>NUCLEOTIDE SEQUENCE [LARGE SCALE GENOMIC DNA]</scope>
    <source>
        <strain evidence="1 2">BB15-2</strain>
    </source>
</reference>
<sequence>MRTPAAVLSLTLLAACGGDDDEPFVQPEVLTDQSGAVFGWECDEAMKCRLSRLEDSPPAPVEDCGPELEPTFSYSWGHLIELSAVCADSKGWVSFPRLGRLVVCEADGDCPVIGNDAYECNAGYCKNSAQAELFDDLPNRWAMEQICLGDTPRYEPYEASPELAAAIDEACPGGSDDPCLSLPAGCRDPRG</sequence>
<dbReference type="Proteomes" id="UP001221686">
    <property type="component" value="Unassembled WGS sequence"/>
</dbReference>
<organism evidence="1 2">
    <name type="scientific">Nannocystis bainbridge</name>
    <dbReference type="NCBI Taxonomy" id="2995303"/>
    <lineage>
        <taxon>Bacteria</taxon>
        <taxon>Pseudomonadati</taxon>
        <taxon>Myxococcota</taxon>
        <taxon>Polyangia</taxon>
        <taxon>Nannocystales</taxon>
        <taxon>Nannocystaceae</taxon>
        <taxon>Nannocystis</taxon>
    </lineage>
</organism>
<evidence type="ECO:0000313" key="1">
    <source>
        <dbReference type="EMBL" id="MDC0717208.1"/>
    </source>
</evidence>
<evidence type="ECO:0000313" key="2">
    <source>
        <dbReference type="Proteomes" id="UP001221686"/>
    </source>
</evidence>
<dbReference type="PROSITE" id="PS51257">
    <property type="entry name" value="PROKAR_LIPOPROTEIN"/>
    <property type="match status" value="1"/>
</dbReference>